<evidence type="ECO:0000256" key="2">
    <source>
        <dbReference type="ARBA" id="ARBA00010497"/>
    </source>
</evidence>
<keyword evidence="3" id="KW-0637">Prenyltransferase</keyword>
<reference evidence="10" key="1">
    <citation type="journal article" date="2020" name="Stud. Mycol.">
        <title>101 Dothideomycetes genomes: a test case for predicting lifestyles and emergence of pathogens.</title>
        <authorList>
            <person name="Haridas S."/>
            <person name="Albert R."/>
            <person name="Binder M."/>
            <person name="Bloem J."/>
            <person name="Labutti K."/>
            <person name="Salamov A."/>
            <person name="Andreopoulos B."/>
            <person name="Baker S."/>
            <person name="Barry K."/>
            <person name="Bills G."/>
            <person name="Bluhm B."/>
            <person name="Cannon C."/>
            <person name="Castanera R."/>
            <person name="Culley D."/>
            <person name="Daum C."/>
            <person name="Ezra D."/>
            <person name="Gonzalez J."/>
            <person name="Henrissat B."/>
            <person name="Kuo A."/>
            <person name="Liang C."/>
            <person name="Lipzen A."/>
            <person name="Lutzoni F."/>
            <person name="Magnuson J."/>
            <person name="Mondo S."/>
            <person name="Nolan M."/>
            <person name="Ohm R."/>
            <person name="Pangilinan J."/>
            <person name="Park H.-J."/>
            <person name="Ramirez L."/>
            <person name="Alfaro M."/>
            <person name="Sun H."/>
            <person name="Tritt A."/>
            <person name="Yoshinaga Y."/>
            <person name="Zwiers L.-H."/>
            <person name="Turgeon B."/>
            <person name="Goodwin S."/>
            <person name="Spatafora J."/>
            <person name="Crous P."/>
            <person name="Grigoriev I."/>
        </authorList>
    </citation>
    <scope>NUCLEOTIDE SEQUENCE</scope>
    <source>
        <strain evidence="10">CBS 690.94</strain>
    </source>
</reference>
<feature type="compositionally biased region" description="Basic and acidic residues" evidence="8">
    <location>
        <begin position="592"/>
        <end position="619"/>
    </location>
</feature>
<dbReference type="GO" id="GO:0004662">
    <property type="term" value="F:CAAX-protein geranylgeranyltransferase activity"/>
    <property type="evidence" value="ECO:0007669"/>
    <property type="project" value="TreeGrafter"/>
</dbReference>
<evidence type="ECO:0000313" key="11">
    <source>
        <dbReference type="Proteomes" id="UP000799764"/>
    </source>
</evidence>
<dbReference type="InterPro" id="IPR008930">
    <property type="entry name" value="Terpenoid_cyclase/PrenylTrfase"/>
</dbReference>
<keyword evidence="11" id="KW-1185">Reference proteome</keyword>
<feature type="domain" description="Prenyltransferase alpha-alpha toroid" evidence="9">
    <location>
        <begin position="14"/>
        <end position="337"/>
    </location>
</feature>
<accession>A0A9P4PCD3</accession>
<evidence type="ECO:0000256" key="6">
    <source>
        <dbReference type="ARBA" id="ARBA00022737"/>
    </source>
</evidence>
<dbReference type="OrthoDB" id="24893at2759"/>
<keyword evidence="7" id="KW-0862">Zinc</keyword>
<dbReference type="InterPro" id="IPR001330">
    <property type="entry name" value="Prenyltrans"/>
</dbReference>
<comment type="caution">
    <text evidence="10">The sequence shown here is derived from an EMBL/GenBank/DDBJ whole genome shotgun (WGS) entry which is preliminary data.</text>
</comment>
<evidence type="ECO:0000256" key="1">
    <source>
        <dbReference type="ARBA" id="ARBA00001947"/>
    </source>
</evidence>
<dbReference type="PANTHER" id="PTHR11774">
    <property type="entry name" value="GERANYLGERANYL TRANSFERASE TYPE BETA SUBUNIT"/>
    <property type="match status" value="1"/>
</dbReference>
<gene>
    <name evidence="10" type="ORF">P171DRAFT_447191</name>
</gene>
<dbReference type="EMBL" id="MU001506">
    <property type="protein sequence ID" value="KAF2441347.1"/>
    <property type="molecule type" value="Genomic_DNA"/>
</dbReference>
<evidence type="ECO:0000313" key="10">
    <source>
        <dbReference type="EMBL" id="KAF2441347.1"/>
    </source>
</evidence>
<dbReference type="GO" id="GO:0005953">
    <property type="term" value="C:CAAX-protein geranylgeranyltransferase complex"/>
    <property type="evidence" value="ECO:0007669"/>
    <property type="project" value="TreeGrafter"/>
</dbReference>
<keyword evidence="4" id="KW-0808">Transferase</keyword>
<dbReference type="SUPFAM" id="SSF48239">
    <property type="entry name" value="Terpenoid cyclases/Protein prenyltransferases"/>
    <property type="match status" value="1"/>
</dbReference>
<dbReference type="PANTHER" id="PTHR11774:SF4">
    <property type="entry name" value="GERANYLGERANYL TRANSFERASE TYPE-1 SUBUNIT BETA"/>
    <property type="match status" value="1"/>
</dbReference>
<dbReference type="Gene3D" id="1.50.10.20">
    <property type="match status" value="1"/>
</dbReference>
<feature type="region of interest" description="Disordered" evidence="8">
    <location>
        <begin position="590"/>
        <end position="629"/>
    </location>
</feature>
<evidence type="ECO:0000256" key="3">
    <source>
        <dbReference type="ARBA" id="ARBA00022602"/>
    </source>
</evidence>
<evidence type="ECO:0000256" key="4">
    <source>
        <dbReference type="ARBA" id="ARBA00022679"/>
    </source>
</evidence>
<proteinExistence type="inferred from homology"/>
<evidence type="ECO:0000256" key="5">
    <source>
        <dbReference type="ARBA" id="ARBA00022723"/>
    </source>
</evidence>
<feature type="domain" description="Prenyltransferase alpha-alpha toroid" evidence="9">
    <location>
        <begin position="338"/>
        <end position="379"/>
    </location>
</feature>
<feature type="region of interest" description="Disordered" evidence="8">
    <location>
        <begin position="531"/>
        <end position="575"/>
    </location>
</feature>
<name>A0A9P4PCD3_9PLEO</name>
<evidence type="ECO:0000256" key="7">
    <source>
        <dbReference type="ARBA" id="ARBA00022833"/>
    </source>
</evidence>
<keyword evidence="5" id="KW-0479">Metal-binding</keyword>
<organism evidence="10 11">
    <name type="scientific">Karstenula rhodostoma CBS 690.94</name>
    <dbReference type="NCBI Taxonomy" id="1392251"/>
    <lineage>
        <taxon>Eukaryota</taxon>
        <taxon>Fungi</taxon>
        <taxon>Dikarya</taxon>
        <taxon>Ascomycota</taxon>
        <taxon>Pezizomycotina</taxon>
        <taxon>Dothideomycetes</taxon>
        <taxon>Pleosporomycetidae</taxon>
        <taxon>Pleosporales</taxon>
        <taxon>Massarineae</taxon>
        <taxon>Didymosphaeriaceae</taxon>
        <taxon>Karstenula</taxon>
    </lineage>
</organism>
<feature type="compositionally biased region" description="Basic residues" evidence="8">
    <location>
        <begin position="620"/>
        <end position="629"/>
    </location>
</feature>
<sequence>MAPGLTRDAEESRLNYAAHIRYWRRNLKTFLPRQYTGNDCNRMTLAAFILSALDILGDLPASLSREERAGYIDWVYSCQLPEGGFRPAPATDLGASRSQENQIWDPFHVAGTFFALLILVNLGDGLENVKRREILQWLTKLQRPDGGFGETLGEHDRVEGGNDSRFGFMVAAVRWMLRGNLEGPVDGVPDIDVDAFVRCVQAAETYDGGLSEAPYHEAHGGFTSCAISALYFLDRLPTKKPDGRQRGLRNLPMTLHWLASRQTLTLDEEDADDTYSDETDSAATCHDSHSFMKLRNYPSMRGKLSFESQPPVHAELKWVGMNGRENKIGDTCYAYWHLVGGFGKLPGDHPDPQHSFLGLMVLSMFGEPGLQNVDTALCITERAKNHLESLPWRRELLGLDSTGEAGRYNVPMLHPRTQTSVWSDKRHHVLEAKEGLMAPRTSHLEPQASAMAPPSKKRKIAAIPEISFDPAAREEYLTGFHKRKLARQKLAEGENAKKERAEKLRFRAEVRKQRKEDLEKHVEEVNRLVRQANGDLSEAGEEDEDSANEDGNDIVEPPAPAPAAMDINEEEEFVDEDKYTTVTIESVGISKHGFEKRGGNEEAEEKEKEKRVWTKERPKSSKPKKKKIKFRYETKTERKVERVKQGLKKKKMAAKRMAD</sequence>
<dbReference type="Pfam" id="PF00432">
    <property type="entry name" value="Prenyltrans"/>
    <property type="match status" value="2"/>
</dbReference>
<keyword evidence="6" id="KW-0677">Repeat</keyword>
<dbReference type="InterPro" id="IPR019186">
    <property type="entry name" value="Nucleolar_protein_12"/>
</dbReference>
<dbReference type="Pfam" id="PF09805">
    <property type="entry name" value="Nop25"/>
    <property type="match status" value="1"/>
</dbReference>
<dbReference type="InterPro" id="IPR045089">
    <property type="entry name" value="PGGT1B-like"/>
</dbReference>
<comment type="similarity">
    <text evidence="2">Belongs to the protein prenyltransferase subunit beta family.</text>
</comment>
<dbReference type="AlphaFoldDB" id="A0A9P4PCD3"/>
<dbReference type="Proteomes" id="UP000799764">
    <property type="component" value="Unassembled WGS sequence"/>
</dbReference>
<comment type="cofactor">
    <cofactor evidence="1">
        <name>Zn(2+)</name>
        <dbReference type="ChEBI" id="CHEBI:29105"/>
    </cofactor>
</comment>
<evidence type="ECO:0000256" key="8">
    <source>
        <dbReference type="SAM" id="MobiDB-lite"/>
    </source>
</evidence>
<protein>
    <submittedName>
        <fullName evidence="10">Terpenoid cyclases/Protein prenyltransferase</fullName>
    </submittedName>
</protein>
<feature type="compositionally biased region" description="Acidic residues" evidence="8">
    <location>
        <begin position="538"/>
        <end position="553"/>
    </location>
</feature>
<dbReference type="GO" id="GO:0046872">
    <property type="term" value="F:metal ion binding"/>
    <property type="evidence" value="ECO:0007669"/>
    <property type="project" value="UniProtKB-KW"/>
</dbReference>
<evidence type="ECO:0000259" key="9">
    <source>
        <dbReference type="Pfam" id="PF00432"/>
    </source>
</evidence>